<feature type="transmembrane region" description="Helical" evidence="1">
    <location>
        <begin position="12"/>
        <end position="31"/>
    </location>
</feature>
<dbReference type="InterPro" id="IPR038690">
    <property type="entry name" value="NusG_2_sf"/>
</dbReference>
<dbReference type="RefSeq" id="WP_015261751.1">
    <property type="nucleotide sequence ID" value="NC_019903.1"/>
</dbReference>
<evidence type="ECO:0000313" key="3">
    <source>
        <dbReference type="Proteomes" id="UP000010797"/>
    </source>
</evidence>
<keyword evidence="1" id="KW-1133">Transmembrane helix</keyword>
<dbReference type="Pfam" id="PF07009">
    <property type="entry name" value="NusG_II"/>
    <property type="match status" value="1"/>
</dbReference>
<protein>
    <submittedName>
        <fullName evidence="2">Uncharacterized protein</fullName>
    </submittedName>
</protein>
<dbReference type="STRING" id="871963.Desdi_1243"/>
<evidence type="ECO:0000256" key="1">
    <source>
        <dbReference type="SAM" id="Phobius"/>
    </source>
</evidence>
<keyword evidence="1" id="KW-0472">Membrane</keyword>
<name>L0F6V2_DESDL</name>
<dbReference type="OrthoDB" id="47603at2"/>
<reference evidence="3" key="1">
    <citation type="submission" date="2012-02" db="EMBL/GenBank/DDBJ databases">
        <title>Complete sequence of Desulfitobacterium dichloroeliminans LMG P-21439.</title>
        <authorList>
            <person name="Lucas S."/>
            <person name="Han J."/>
            <person name="Lapidus A."/>
            <person name="Cheng J.-F."/>
            <person name="Goodwin L."/>
            <person name="Pitluck S."/>
            <person name="Peters L."/>
            <person name="Ovchinnikova G."/>
            <person name="Teshima H."/>
            <person name="Detter J.C."/>
            <person name="Han C."/>
            <person name="Tapia R."/>
            <person name="Land M."/>
            <person name="Hauser L."/>
            <person name="Kyrpides N."/>
            <person name="Ivanova N."/>
            <person name="Pagani I."/>
            <person name="Kruse T."/>
            <person name="de Vos W.M."/>
            <person name="Boon N."/>
            <person name="Smidt H."/>
            <person name="Woyke T."/>
        </authorList>
    </citation>
    <scope>NUCLEOTIDE SEQUENCE [LARGE SCALE GENOMIC DNA]</scope>
    <source>
        <strain evidence="3">LMG P-21439 / DCA1</strain>
    </source>
</reference>
<keyword evidence="1" id="KW-0812">Transmembrane</keyword>
<dbReference type="HOGENOM" id="CLU_130936_1_2_9"/>
<dbReference type="AlphaFoldDB" id="L0F6V2"/>
<dbReference type="Gene3D" id="2.60.320.10">
    <property type="entry name" value="N-utilization substance G protein NusG, insert domain"/>
    <property type="match status" value="1"/>
</dbReference>
<dbReference type="EMBL" id="CP003344">
    <property type="protein sequence ID" value="AGA68755.1"/>
    <property type="molecule type" value="Genomic_DNA"/>
</dbReference>
<organism evidence="2 3">
    <name type="scientific">Desulfitobacterium dichloroeliminans (strain LMG P-21439 / DCA1)</name>
    <dbReference type="NCBI Taxonomy" id="871963"/>
    <lineage>
        <taxon>Bacteria</taxon>
        <taxon>Bacillati</taxon>
        <taxon>Bacillota</taxon>
        <taxon>Clostridia</taxon>
        <taxon>Eubacteriales</taxon>
        <taxon>Desulfitobacteriaceae</taxon>
        <taxon>Desulfitobacterium</taxon>
    </lineage>
</organism>
<proteinExistence type="predicted"/>
<dbReference type="KEGG" id="ddl:Desdi_1243"/>
<gene>
    <name evidence="2" type="ordered locus">Desdi_1243</name>
</gene>
<dbReference type="eggNOG" id="COG5341">
    <property type="taxonomic scope" value="Bacteria"/>
</dbReference>
<dbReference type="Proteomes" id="UP000010797">
    <property type="component" value="Chromosome"/>
</dbReference>
<accession>L0F6V2</accession>
<dbReference type="CDD" id="cd09846">
    <property type="entry name" value="DUF1312"/>
    <property type="match status" value="1"/>
</dbReference>
<evidence type="ECO:0000313" key="2">
    <source>
        <dbReference type="EMBL" id="AGA68755.1"/>
    </source>
</evidence>
<sequence length="127" mass="13933">MKSEGKRKKGDFIIILVVLLVGIGATLPWLWNKVNPSNPADERIAVITRGGKEMARIDLNGVQEPQHFHYEDGIEVTILAENGTIKFEQAGCPDQICVKTGTLTKKGDIAVCLPSETIVVIEGDKYE</sequence>
<keyword evidence="3" id="KW-1185">Reference proteome</keyword>